<evidence type="ECO:0000313" key="7">
    <source>
        <dbReference type="EMBL" id="KAH9583418.1"/>
    </source>
</evidence>
<evidence type="ECO:0000313" key="9">
    <source>
        <dbReference type="Proteomes" id="UP000471633"/>
    </source>
</evidence>
<dbReference type="InterPro" id="IPR017853">
    <property type="entry name" value="GH"/>
</dbReference>
<dbReference type="SUPFAM" id="SSF49785">
    <property type="entry name" value="Galactose-binding domain-like"/>
    <property type="match status" value="1"/>
</dbReference>
<gene>
    <name evidence="7" type="ORF">MS3_00007819</name>
    <name evidence="8" type="ORF">MS3_05585</name>
</gene>
<dbReference type="Pfam" id="PF22666">
    <property type="entry name" value="Glyco_hydro_2_N2"/>
    <property type="match status" value="1"/>
</dbReference>
<dbReference type="PANTHER" id="PTHR43730:SF1">
    <property type="entry name" value="BETA-MANNOSIDASE"/>
    <property type="match status" value="1"/>
</dbReference>
<dbReference type="InterPro" id="IPR036156">
    <property type="entry name" value="Beta-gal/glucu_dom_sf"/>
</dbReference>
<name>A0A094ZSV9_SCHHA</name>
<dbReference type="AlphaFoldDB" id="A0A094ZSV9"/>
<keyword evidence="3" id="KW-0378">Hydrolase</keyword>
<proteinExistence type="predicted"/>
<dbReference type="InterPro" id="IPR050887">
    <property type="entry name" value="Beta-mannosidase_GH2"/>
</dbReference>
<evidence type="ECO:0000256" key="1">
    <source>
        <dbReference type="ARBA" id="ARBA00000829"/>
    </source>
</evidence>
<dbReference type="Gene3D" id="2.60.40.10">
    <property type="entry name" value="Immunoglobulins"/>
    <property type="match status" value="1"/>
</dbReference>
<protein>
    <recommendedName>
        <fullName evidence="2">beta-mannosidase</fullName>
        <ecNumber evidence="2">3.2.1.25</ecNumber>
    </recommendedName>
</protein>
<accession>A0A094ZSV9</accession>
<dbReference type="STRING" id="6185.A0A094ZSV9"/>
<dbReference type="EMBL" id="AMPZ03000005">
    <property type="protein sequence ID" value="KAH9583418.1"/>
    <property type="molecule type" value="Genomic_DNA"/>
</dbReference>
<reference evidence="7" key="2">
    <citation type="journal article" date="2019" name="Gigascience">
        <title>High-quality Schistosoma haematobium genome achieved by single-molecule and long-range sequencing.</title>
        <authorList>
            <person name="Stroehlein A.J."/>
            <person name="Korhonen P.K."/>
            <person name="Chong T.M."/>
            <person name="Lim Y.L."/>
            <person name="Chan K.G."/>
            <person name="Webster B."/>
            <person name="Rollinson D."/>
            <person name="Brindley P.J."/>
            <person name="Gasser R.B."/>
            <person name="Young N.D."/>
        </authorList>
    </citation>
    <scope>NUCLEOTIDE SEQUENCE</scope>
</reference>
<comment type="catalytic activity">
    <reaction evidence="1">
        <text>Hydrolysis of terminal, non-reducing beta-D-mannose residues in beta-D-mannosides.</text>
        <dbReference type="EC" id="3.2.1.25"/>
    </reaction>
</comment>
<reference evidence="7" key="3">
    <citation type="submission" date="2021-06" db="EMBL/GenBank/DDBJ databases">
        <title>Chromosome-level genome assembly for S. haematobium.</title>
        <authorList>
            <person name="Stroehlein A.J."/>
        </authorList>
    </citation>
    <scope>NUCLEOTIDE SEQUENCE</scope>
</reference>
<reference evidence="7" key="4">
    <citation type="journal article" date="2022" name="PLoS Pathog.">
        <title>Chromosome-level genome of Schistosoma haematobium underpins genome-wide explorations of molecular variation.</title>
        <authorList>
            <person name="Stroehlein A.J."/>
            <person name="Korhonen P.K."/>
            <person name="Lee V.V."/>
            <person name="Ralph S.A."/>
            <person name="Mentink-Kane M."/>
            <person name="You H."/>
            <person name="McManus D.P."/>
            <person name="Tchuente L.T."/>
            <person name="Stothard J.R."/>
            <person name="Kaur P."/>
            <person name="Dudchenko O."/>
            <person name="Aiden E.L."/>
            <person name="Yang B."/>
            <person name="Yang H."/>
            <person name="Emery A.M."/>
            <person name="Webster B.L."/>
            <person name="Brindley P.J."/>
            <person name="Rollinson D."/>
            <person name="Chang B.C.H."/>
            <person name="Gasser R.B."/>
            <person name="Young N.D."/>
        </authorList>
    </citation>
    <scope>NUCLEOTIDE SEQUENCE</scope>
</reference>
<evidence type="ECO:0000256" key="4">
    <source>
        <dbReference type="ARBA" id="ARBA00023295"/>
    </source>
</evidence>
<feature type="domain" description="Glycoside hydrolase family 2 immunoglobulin-like beta-sandwich" evidence="5">
    <location>
        <begin position="302"/>
        <end position="343"/>
    </location>
</feature>
<dbReference type="InterPro" id="IPR008979">
    <property type="entry name" value="Galactose-bd-like_sf"/>
</dbReference>
<dbReference type="EMBL" id="KL250861">
    <property type="protein sequence ID" value="KGB37252.1"/>
    <property type="molecule type" value="Genomic_DNA"/>
</dbReference>
<dbReference type="Pfam" id="PF00703">
    <property type="entry name" value="Glyco_hydro_2"/>
    <property type="match status" value="1"/>
</dbReference>
<dbReference type="GO" id="GO:0006516">
    <property type="term" value="P:glycoprotein catabolic process"/>
    <property type="evidence" value="ECO:0007669"/>
    <property type="project" value="TreeGrafter"/>
</dbReference>
<dbReference type="InterPro" id="IPR006102">
    <property type="entry name" value="Ig-like_GH2"/>
</dbReference>
<dbReference type="EC" id="3.2.1.25" evidence="2"/>
<keyword evidence="9" id="KW-1185">Reference proteome</keyword>
<dbReference type="SUPFAM" id="SSF51445">
    <property type="entry name" value="(Trans)glycosidases"/>
    <property type="match status" value="1"/>
</dbReference>
<dbReference type="FunFam" id="3.20.20.80:FF:000050">
    <property type="entry name" value="Beta-mannosidase B"/>
    <property type="match status" value="1"/>
</dbReference>
<dbReference type="InterPro" id="IPR013783">
    <property type="entry name" value="Ig-like_fold"/>
</dbReference>
<dbReference type="SUPFAM" id="SSF49303">
    <property type="entry name" value="beta-Galactosidase/glucuronidase domain"/>
    <property type="match status" value="1"/>
</dbReference>
<dbReference type="GO" id="GO:0005975">
    <property type="term" value="P:carbohydrate metabolic process"/>
    <property type="evidence" value="ECO:0007669"/>
    <property type="project" value="InterPro"/>
</dbReference>
<dbReference type="PANTHER" id="PTHR43730">
    <property type="entry name" value="BETA-MANNOSIDASE"/>
    <property type="match status" value="1"/>
</dbReference>
<dbReference type="KEGG" id="shx:MS3_00007819"/>
<sequence length="976" mass="115147">MMFNFIQYFFLIFYNFIYISTVLSYQNIETKWIPLIGNWIISNQTISKQIYTKFGIDSYSTQWIIDNNNNPFIDDNDVKLRWIAHDNWTFTKIFIIEQFNFNNTIELYIDGIDTFCEIILNNHLLGVTENSFLSYTWKINHLLNLKRINILEIKCISTVLMAKKKAELMKVRKKSIPPPFCWPFRFHGECHINLVRTTQSIFGWDWGLTLPIQGLWTLPQLVVSPSGLRFGERFKFYAYSQHDQFKLWSAEIDVEIVVNMPSYNRLSKACIYSYIEELNVFGRKCFGMENEMITMEVLRNQSKVKLWWPIGTETGPYLYTLVLYLTVGFNKIVDKKEYSIGFREVELIEDYVDSSHIELGRTFYFKINGLPIFITGANWIPARYMPGRQYILMHNVTNDRIWLEKRLLRSASLSGINLIRIWGGGRYEDDEFYEEADRLGLMIWHDMMFAVATYPDKERNDTVEKEIRRQISRLHYHPSIIVWSTDNEVKQAIANGWYGPPMDLTLLSIFKSRFVESIFNVINDEENGRSSARRWEASKYKPRRCLISSPGNGYLTEKFKGLDPDPDNPLYGDIHYYTYSGDLWSESNYVLGRFISEFGIQSIPSPLAWARSISNISNPKQWDVFGSLMDHRQHHQLGHQMLRLALEYITEPANRQDPIRNYSRWAYVSQLNQLMCLRTQINLYMRHKCRLKLTNFTIISTNKFITMGTIYWQLNDIWSTPSWSTIDSVGQWKLSHYNAIKEYYDLTKWGRIAIHHNSEIIEADWIPNTNNNNNNDLFPIEFELICYTIWSFIPTYRGILNISIQHFIQCPINILNKSLNDLNNLCHFNYRNGRIIQIIIRNNLHSIISDRNLLLLDKPIQIKIWPKNAGKTLQIKSIKLLNIMNNLLKIQKMAPFLTNYIYEIIIESKSPELFINLNIDPRLDVEFWFSINGFHLINENEKIIHLCISGNKTISIDVLKQYLWIESLATLNMKEL</sequence>
<evidence type="ECO:0000256" key="3">
    <source>
        <dbReference type="ARBA" id="ARBA00022801"/>
    </source>
</evidence>
<evidence type="ECO:0000256" key="2">
    <source>
        <dbReference type="ARBA" id="ARBA00012754"/>
    </source>
</evidence>
<dbReference type="Gene3D" id="3.20.20.80">
    <property type="entry name" value="Glycosidases"/>
    <property type="match status" value="1"/>
</dbReference>
<organism evidence="8">
    <name type="scientific">Schistosoma haematobium</name>
    <name type="common">Blood fluke</name>
    <dbReference type="NCBI Taxonomy" id="6185"/>
    <lineage>
        <taxon>Eukaryota</taxon>
        <taxon>Metazoa</taxon>
        <taxon>Spiralia</taxon>
        <taxon>Lophotrochozoa</taxon>
        <taxon>Platyhelminthes</taxon>
        <taxon>Trematoda</taxon>
        <taxon>Digenea</taxon>
        <taxon>Strigeidida</taxon>
        <taxon>Schistosomatoidea</taxon>
        <taxon>Schistosomatidae</taxon>
        <taxon>Schistosoma</taxon>
    </lineage>
</organism>
<dbReference type="RefSeq" id="XP_012797014.1">
    <property type="nucleotide sequence ID" value="XM_012941560.2"/>
</dbReference>
<reference evidence="8" key="1">
    <citation type="journal article" date="2012" name="Nat. Genet.">
        <title>Whole-genome sequence of Schistosoma haematobium.</title>
        <authorList>
            <person name="Young N.D."/>
            <person name="Jex A.R."/>
            <person name="Li B."/>
            <person name="Liu S."/>
            <person name="Yang L."/>
            <person name="Xiong Z."/>
            <person name="Li Y."/>
            <person name="Cantacessi C."/>
            <person name="Hall R.S."/>
            <person name="Xu X."/>
            <person name="Chen F."/>
            <person name="Wu X."/>
            <person name="Zerlotini A."/>
            <person name="Oliveira G."/>
            <person name="Hofmann A."/>
            <person name="Zhang G."/>
            <person name="Fang X."/>
            <person name="Kang Y."/>
            <person name="Campbell B.E."/>
            <person name="Loukas A."/>
            <person name="Ranganathan S."/>
            <person name="Rollinson D."/>
            <person name="Rinaldi G."/>
            <person name="Brindley P.J."/>
            <person name="Yang H."/>
            <person name="Wang J."/>
            <person name="Wang J."/>
            <person name="Gasser R.B."/>
        </authorList>
    </citation>
    <scope>NUCLEOTIDE SEQUENCE [LARGE SCALE GENOMIC DNA]</scope>
</reference>
<dbReference type="Gene3D" id="2.60.120.260">
    <property type="entry name" value="Galactose-binding domain-like"/>
    <property type="match status" value="1"/>
</dbReference>
<evidence type="ECO:0000313" key="8">
    <source>
        <dbReference type="EMBL" id="KGB37252.1"/>
    </source>
</evidence>
<dbReference type="CTD" id="24593029"/>
<dbReference type="GeneID" id="24593029"/>
<evidence type="ECO:0000259" key="5">
    <source>
        <dbReference type="Pfam" id="PF00703"/>
    </source>
</evidence>
<dbReference type="Proteomes" id="UP000471633">
    <property type="component" value="Unassembled WGS sequence"/>
</dbReference>
<keyword evidence="4" id="KW-0326">Glycosidase</keyword>
<feature type="domain" description="Beta-mannosidase-like galactose-binding" evidence="6">
    <location>
        <begin position="69"/>
        <end position="216"/>
    </location>
</feature>
<dbReference type="GO" id="GO:0004567">
    <property type="term" value="F:beta-mannosidase activity"/>
    <property type="evidence" value="ECO:0007669"/>
    <property type="project" value="UniProtKB-EC"/>
</dbReference>
<dbReference type="InterPro" id="IPR054593">
    <property type="entry name" value="Beta-mannosidase-like_N2"/>
</dbReference>
<evidence type="ECO:0000259" key="6">
    <source>
        <dbReference type="Pfam" id="PF22666"/>
    </source>
</evidence>